<evidence type="ECO:0000313" key="2">
    <source>
        <dbReference type="EMBL" id="MBU5336725.1"/>
    </source>
</evidence>
<feature type="domain" description="HTH marR-type" evidence="1">
    <location>
        <begin position="4"/>
        <end position="144"/>
    </location>
</feature>
<dbReference type="EMBL" id="JAHLOQ010000027">
    <property type="protein sequence ID" value="MBU5336725.1"/>
    <property type="molecule type" value="Genomic_DNA"/>
</dbReference>
<sequence>MCCNNEVNKELFEAVLKLKKQSHGNFKLKDIYAGEFMALRTIHKLKQRNDENSIGVKTSDIGKCLFMKKPATSKMLNNLEDKGYINRLSDKKDRRVTYIDLTEKGEELLKKHHQQMVDYTNRVIHEMGEEDMKTFIKLLNKLSDIMDDLKDS</sequence>
<organism evidence="2 3">
    <name type="scientific">Intestinibacter bartlettii</name>
    <dbReference type="NCBI Taxonomy" id="261299"/>
    <lineage>
        <taxon>Bacteria</taxon>
        <taxon>Bacillati</taxon>
        <taxon>Bacillota</taxon>
        <taxon>Clostridia</taxon>
        <taxon>Peptostreptococcales</taxon>
        <taxon>Peptostreptococcaceae</taxon>
        <taxon>Intestinibacter</taxon>
    </lineage>
</organism>
<keyword evidence="3" id="KW-1185">Reference proteome</keyword>
<evidence type="ECO:0000313" key="3">
    <source>
        <dbReference type="Proteomes" id="UP001196301"/>
    </source>
</evidence>
<dbReference type="PANTHER" id="PTHR33164">
    <property type="entry name" value="TRANSCRIPTIONAL REGULATOR, MARR FAMILY"/>
    <property type="match status" value="1"/>
</dbReference>
<dbReference type="PANTHER" id="PTHR33164:SF89">
    <property type="entry name" value="MARR FAMILY REGULATORY PROTEIN"/>
    <property type="match status" value="1"/>
</dbReference>
<comment type="caution">
    <text evidence="2">The sequence shown here is derived from an EMBL/GenBank/DDBJ whole genome shotgun (WGS) entry which is preliminary data.</text>
</comment>
<dbReference type="InterPro" id="IPR039422">
    <property type="entry name" value="MarR/SlyA-like"/>
</dbReference>
<accession>A0ABS6DY99</accession>
<dbReference type="PROSITE" id="PS50995">
    <property type="entry name" value="HTH_MARR_2"/>
    <property type="match status" value="1"/>
</dbReference>
<dbReference type="RefSeq" id="WP_216570358.1">
    <property type="nucleotide sequence ID" value="NZ_JAHLOQ010000027.1"/>
</dbReference>
<reference evidence="2 3" key="1">
    <citation type="submission" date="2021-06" db="EMBL/GenBank/DDBJ databases">
        <authorList>
            <person name="Sun Q."/>
            <person name="Li D."/>
        </authorList>
    </citation>
    <scope>NUCLEOTIDE SEQUENCE [LARGE SCALE GENOMIC DNA]</scope>
    <source>
        <strain evidence="2 3">N19</strain>
    </source>
</reference>
<dbReference type="Proteomes" id="UP001196301">
    <property type="component" value="Unassembled WGS sequence"/>
</dbReference>
<gene>
    <name evidence="2" type="ORF">KQI20_09770</name>
</gene>
<dbReference type="Pfam" id="PF01047">
    <property type="entry name" value="MarR"/>
    <property type="match status" value="1"/>
</dbReference>
<proteinExistence type="predicted"/>
<dbReference type="InterPro" id="IPR000835">
    <property type="entry name" value="HTH_MarR-typ"/>
</dbReference>
<protein>
    <submittedName>
        <fullName evidence="2">MarR family transcriptional regulator</fullName>
    </submittedName>
</protein>
<name>A0ABS6DY99_9FIRM</name>
<evidence type="ECO:0000259" key="1">
    <source>
        <dbReference type="PROSITE" id="PS50995"/>
    </source>
</evidence>
<dbReference type="SMART" id="SM00347">
    <property type="entry name" value="HTH_MARR"/>
    <property type="match status" value="1"/>
</dbReference>